<gene>
    <name evidence="1" type="ORF">DFL_005458</name>
</gene>
<keyword evidence="2" id="KW-1185">Reference proteome</keyword>
<dbReference type="Proteomes" id="UP000283090">
    <property type="component" value="Unassembled WGS sequence"/>
</dbReference>
<dbReference type="EMBL" id="SAEB01000007">
    <property type="protein sequence ID" value="RVD83679.1"/>
    <property type="molecule type" value="Genomic_DNA"/>
</dbReference>
<organism evidence="1 2">
    <name type="scientific">Arthrobotrys flagrans</name>
    <name type="common">Nematode-trapping fungus</name>
    <name type="synonym">Trichothecium flagrans</name>
    <dbReference type="NCBI Taxonomy" id="97331"/>
    <lineage>
        <taxon>Eukaryota</taxon>
        <taxon>Fungi</taxon>
        <taxon>Dikarya</taxon>
        <taxon>Ascomycota</taxon>
        <taxon>Pezizomycotina</taxon>
        <taxon>Orbiliomycetes</taxon>
        <taxon>Orbiliales</taxon>
        <taxon>Orbiliaceae</taxon>
        <taxon>Arthrobotrys</taxon>
    </lineage>
</organism>
<reference evidence="1 2" key="1">
    <citation type="submission" date="2019-01" db="EMBL/GenBank/DDBJ databases">
        <title>Intercellular communication is required for trap formation in the nematode-trapping fungus Duddingtonia flagrans.</title>
        <authorList>
            <person name="Youssar L."/>
            <person name="Wernet V."/>
            <person name="Hensel N."/>
            <person name="Hildebrandt H.-G."/>
            <person name="Fischer R."/>
        </authorList>
    </citation>
    <scope>NUCLEOTIDE SEQUENCE [LARGE SCALE GENOMIC DNA]</scope>
    <source>
        <strain evidence="1 2">CBS H-5679</strain>
    </source>
</reference>
<dbReference type="STRING" id="97331.A0A436ZXP3"/>
<accession>A0A436ZXP3</accession>
<sequence>MPSSNDSSSTLLHNVDGPLQENMITELFGGGRVWESGHWIASDDRVRGGRPCRRRAVGLSKADGVAVGLGEIDERIYTLVLKDTILPKRPDGREQSTLSYEFSFSVVNTTNLNDGPSKTTSPELGPPMDLSEKPYTLSLSYEAKLGEVSEASTPVVIWVPWNAFHSYYRGKRKPGDGPLDPLDKSKIERISIMCRSMFGKQFGHFSARAKSIATFSVSNISSVYPRAPFIPLKSAPNTGDGAEDTQIFHRLPSSKKQRNRLPSISLRKTRQSNSCIAVLNYLASSSCQLHSIYDRFINLIRRRYHRTPTPYCCILSSCNIINSQNANSGIPRIVPPDPLPTKVELAFEHFVTLVNLSIVPDCLSATRMTSLLKGDLIKWEMDFEQVAKADSASASASLYLSYNPMWDTAAITGSHTPSIGTWTTATEASLKYQHSATASWNRRWGPYDKAVGTLPFNATVSGADGPYTRSIFESWSWNTYRFKDTNARPRSNLLPEETQVPICLNAVNPTNSILLTARDAATIVVPEITEVVTQTKTATNTHIPRVGRMIKAKGTSAERRTDHRSRFLV</sequence>
<evidence type="ECO:0000313" key="2">
    <source>
        <dbReference type="Proteomes" id="UP000283090"/>
    </source>
</evidence>
<dbReference type="GeneID" id="93587769"/>
<evidence type="ECO:0008006" key="3">
    <source>
        <dbReference type="Google" id="ProtNLM"/>
    </source>
</evidence>
<evidence type="ECO:0000313" key="1">
    <source>
        <dbReference type="EMBL" id="RVD83679.1"/>
    </source>
</evidence>
<dbReference type="VEuPathDB" id="FungiDB:DFL_005458"/>
<dbReference type="RefSeq" id="XP_067489223.1">
    <property type="nucleotide sequence ID" value="XM_067634721.1"/>
</dbReference>
<dbReference type="OrthoDB" id="426386at2759"/>
<proteinExistence type="predicted"/>
<protein>
    <recommendedName>
        <fullName evidence="3">NADH:ubiquinone oxidoreductase intermediate-associated protein 30 domain-containing protein</fullName>
    </recommendedName>
</protein>
<dbReference type="AlphaFoldDB" id="A0A436ZXP3"/>
<name>A0A436ZXP3_ARTFL</name>
<comment type="caution">
    <text evidence="1">The sequence shown here is derived from an EMBL/GenBank/DDBJ whole genome shotgun (WGS) entry which is preliminary data.</text>
</comment>